<keyword evidence="2" id="KW-1185">Reference proteome</keyword>
<evidence type="ECO:0000313" key="1">
    <source>
        <dbReference type="EMBL" id="SCL40638.1"/>
    </source>
</evidence>
<reference evidence="2" key="1">
    <citation type="submission" date="2016-06" db="EMBL/GenBank/DDBJ databases">
        <authorList>
            <person name="Varghese N."/>
            <person name="Submissions Spin"/>
        </authorList>
    </citation>
    <scope>NUCLEOTIDE SEQUENCE [LARGE SCALE GENOMIC DNA]</scope>
    <source>
        <strain evidence="2">DSM 43817</strain>
    </source>
</reference>
<gene>
    <name evidence="1" type="ORF">GA0074692_5901</name>
</gene>
<dbReference type="EMBL" id="FMHW01000002">
    <property type="protein sequence ID" value="SCL40638.1"/>
    <property type="molecule type" value="Genomic_DNA"/>
</dbReference>
<dbReference type="Proteomes" id="UP000198959">
    <property type="component" value="Unassembled WGS sequence"/>
</dbReference>
<accession>A0A1C6TFR7</accession>
<protein>
    <submittedName>
        <fullName evidence="1">Uncharacterized protein</fullName>
    </submittedName>
</protein>
<evidence type="ECO:0000313" key="2">
    <source>
        <dbReference type="Proteomes" id="UP000198959"/>
    </source>
</evidence>
<sequence>MQNRRILECSVPGGSLDPGEQRSFEVDYEVLTTTRTYPMAASGGTVEVGVHGSGTGYDRAAYPARFRSTSGSLGNPVPYVQDSQAEASVTSAGAVTLIRQPDGSFTGRLPVTVRWSGDAAHDMLYVNATLPGGVRIWGTDPQDAPSSFTSFEVPGGRLMQDEERTFDVILRAPATTTPGELGSATFSLTTNWNAQPLVDADPTDNTTSFTVTATN</sequence>
<organism evidence="1 2">
    <name type="scientific">Micromonospora pallida</name>
    <dbReference type="NCBI Taxonomy" id="145854"/>
    <lineage>
        <taxon>Bacteria</taxon>
        <taxon>Bacillati</taxon>
        <taxon>Actinomycetota</taxon>
        <taxon>Actinomycetes</taxon>
        <taxon>Micromonosporales</taxon>
        <taxon>Micromonosporaceae</taxon>
        <taxon>Micromonospora</taxon>
    </lineage>
</organism>
<proteinExistence type="predicted"/>
<dbReference type="AlphaFoldDB" id="A0A1C6TFR7"/>
<name>A0A1C6TFR7_9ACTN</name>